<evidence type="ECO:0000256" key="1">
    <source>
        <dbReference type="SAM" id="MobiDB-lite"/>
    </source>
</evidence>
<feature type="region of interest" description="Disordered" evidence="1">
    <location>
        <begin position="1"/>
        <end position="34"/>
    </location>
</feature>
<comment type="caution">
    <text evidence="2">The sequence shown here is derived from an EMBL/GenBank/DDBJ whole genome shotgun (WGS) entry which is preliminary data.</text>
</comment>
<proteinExistence type="predicted"/>
<protein>
    <submittedName>
        <fullName evidence="2">Uncharacterized protein</fullName>
    </submittedName>
</protein>
<dbReference type="AlphaFoldDB" id="A0A4D4MQP9"/>
<reference evidence="2 3" key="1">
    <citation type="submission" date="2019-04" db="EMBL/GenBank/DDBJ databases">
        <title>Draft genome sequences of Streptomyces avermitilis ATCC 31267.</title>
        <authorList>
            <person name="Komaki H."/>
            <person name="Tamura T."/>
            <person name="Hosoyama A."/>
        </authorList>
    </citation>
    <scope>NUCLEOTIDE SEQUENCE [LARGE SCALE GENOMIC DNA]</scope>
    <source>
        <strain evidence="2 3">ATCC 31267</strain>
    </source>
</reference>
<accession>A0A4D4MQP9</accession>
<feature type="region of interest" description="Disordered" evidence="1">
    <location>
        <begin position="77"/>
        <end position="108"/>
    </location>
</feature>
<name>A0A4D4MQP9_STRAX</name>
<evidence type="ECO:0000313" key="3">
    <source>
        <dbReference type="Proteomes" id="UP000299211"/>
    </source>
</evidence>
<dbReference type="EMBL" id="BJHY01000001">
    <property type="protein sequence ID" value="GDY74014.1"/>
    <property type="molecule type" value="Genomic_DNA"/>
</dbReference>
<sequence>MVAEADVLDGDGGDGRAVHPQIDACAHRPPHPDRDRAVAPVDAFVQGDQRARVVARFGPLRYAQCERHGDRVVRWDGHPGARGLRPGPHPRCRSDLVRTAKPPSRAVL</sequence>
<dbReference type="Proteomes" id="UP000299211">
    <property type="component" value="Unassembled WGS sequence"/>
</dbReference>
<organism evidence="2 3">
    <name type="scientific">Streptomyces avermitilis</name>
    <dbReference type="NCBI Taxonomy" id="33903"/>
    <lineage>
        <taxon>Bacteria</taxon>
        <taxon>Bacillati</taxon>
        <taxon>Actinomycetota</taxon>
        <taxon>Actinomycetes</taxon>
        <taxon>Kitasatosporales</taxon>
        <taxon>Streptomycetaceae</taxon>
        <taxon>Streptomyces</taxon>
    </lineage>
</organism>
<gene>
    <name evidence="2" type="ORF">SAV31267_034990</name>
</gene>
<evidence type="ECO:0000313" key="2">
    <source>
        <dbReference type="EMBL" id="GDY74014.1"/>
    </source>
</evidence>
<feature type="compositionally biased region" description="Acidic residues" evidence="1">
    <location>
        <begin position="1"/>
        <end position="12"/>
    </location>
</feature>